<feature type="compositionally biased region" description="Basic and acidic residues" evidence="1">
    <location>
        <begin position="131"/>
        <end position="141"/>
    </location>
</feature>
<evidence type="ECO:0000259" key="2">
    <source>
        <dbReference type="SMART" id="SM00496"/>
    </source>
</evidence>
<gene>
    <name evidence="3" type="ORF">QE408_000284</name>
</gene>
<evidence type="ECO:0000313" key="3">
    <source>
        <dbReference type="EMBL" id="MDQ1183162.1"/>
    </source>
</evidence>
<name>A0ABU0UDZ8_9HYPH</name>
<sequence length="282" mass="31546">MQYPEKKPKASAIEVIRCITKQSDPQQVADAVDAALFAQWENAQTYQHGKKRTFELTFEQFMTLVTPSRRKRMEAAMSNGTFTRMMKSKFGYVLGWKSRKAFKTGVMSLETAAYMNREDSERSTQFGPGDQHTDDSKDLIRKARTGKKATVKTRAKMSASKTGKPRDEDTKRAISNALKGSQKSEEHKAKISAAVKANLAEKKAAKKREQQCLENTPTKPSKKSEMPVVANVIPMTPNDVSEKRSEAKSYPTNIAQQLRRVSVIVGRKSTETAFEADLSVQA</sequence>
<feature type="region of interest" description="Disordered" evidence="1">
    <location>
        <begin position="206"/>
        <end position="226"/>
    </location>
</feature>
<feature type="domain" description="Nuclease associated modular" evidence="2">
    <location>
        <begin position="179"/>
        <end position="195"/>
    </location>
</feature>
<feature type="region of interest" description="Disordered" evidence="1">
    <location>
        <begin position="118"/>
        <end position="171"/>
    </location>
</feature>
<dbReference type="Pfam" id="PF07460">
    <property type="entry name" value="NUMOD3"/>
    <property type="match status" value="2"/>
</dbReference>
<evidence type="ECO:0000313" key="4">
    <source>
        <dbReference type="Proteomes" id="UP001224781"/>
    </source>
</evidence>
<organism evidence="3 4">
    <name type="scientific">Agrobacterium larrymoorei</name>
    <dbReference type="NCBI Taxonomy" id="160699"/>
    <lineage>
        <taxon>Bacteria</taxon>
        <taxon>Pseudomonadati</taxon>
        <taxon>Pseudomonadota</taxon>
        <taxon>Alphaproteobacteria</taxon>
        <taxon>Hyphomicrobiales</taxon>
        <taxon>Rhizobiaceae</taxon>
        <taxon>Rhizobium/Agrobacterium group</taxon>
        <taxon>Agrobacterium</taxon>
    </lineage>
</organism>
<feature type="domain" description="Nuclease associated modular" evidence="2">
    <location>
        <begin position="162"/>
        <end position="178"/>
    </location>
</feature>
<keyword evidence="4" id="KW-1185">Reference proteome</keyword>
<comment type="caution">
    <text evidence="3">The sequence shown here is derived from an EMBL/GenBank/DDBJ whole genome shotgun (WGS) entry which is preliminary data.</text>
</comment>
<dbReference type="EMBL" id="JAUTBL010000001">
    <property type="protein sequence ID" value="MDQ1183162.1"/>
    <property type="molecule type" value="Genomic_DNA"/>
</dbReference>
<feature type="compositionally biased region" description="Basic residues" evidence="1">
    <location>
        <begin position="142"/>
        <end position="155"/>
    </location>
</feature>
<evidence type="ECO:0000256" key="1">
    <source>
        <dbReference type="SAM" id="MobiDB-lite"/>
    </source>
</evidence>
<proteinExistence type="predicted"/>
<dbReference type="Proteomes" id="UP001224781">
    <property type="component" value="Unassembled WGS sequence"/>
</dbReference>
<accession>A0ABU0UDZ8</accession>
<reference evidence="3 4" key="1">
    <citation type="submission" date="2023-07" db="EMBL/GenBank/DDBJ databases">
        <title>Functional and genomic diversity of the sorghum phyllosphere microbiome.</title>
        <authorList>
            <person name="Shade A."/>
        </authorList>
    </citation>
    <scope>NUCLEOTIDE SEQUENCE [LARGE SCALE GENOMIC DNA]</scope>
    <source>
        <strain evidence="3 4">SORGH_AS_1126</strain>
    </source>
</reference>
<dbReference type="SMART" id="SM00496">
    <property type="entry name" value="IENR2"/>
    <property type="match status" value="4"/>
</dbReference>
<dbReference type="InterPro" id="IPR003611">
    <property type="entry name" value="NUMOD3"/>
</dbReference>
<feature type="domain" description="Nuclease associated modular" evidence="2">
    <location>
        <begin position="145"/>
        <end position="161"/>
    </location>
</feature>
<protein>
    <recommendedName>
        <fullName evidence="2">Nuclease associated modular domain-containing protein</fullName>
    </recommendedName>
</protein>
<feature type="domain" description="Nuclease associated modular" evidence="2">
    <location>
        <begin position="128"/>
        <end position="144"/>
    </location>
</feature>